<proteinExistence type="predicted"/>
<dbReference type="Gene3D" id="3.30.310.70">
    <property type="entry name" value="TT1751-like domain"/>
    <property type="match status" value="1"/>
</dbReference>
<dbReference type="SUPFAM" id="SSF103247">
    <property type="entry name" value="TT1751-like"/>
    <property type="match status" value="1"/>
</dbReference>
<gene>
    <name evidence="2" type="ORF">JYK00_08510</name>
</gene>
<dbReference type="InterPro" id="IPR005180">
    <property type="entry name" value="DUF302"/>
</dbReference>
<evidence type="ECO:0000313" key="2">
    <source>
        <dbReference type="EMBL" id="QTA37755.1"/>
    </source>
</evidence>
<dbReference type="InterPro" id="IPR035923">
    <property type="entry name" value="TT1751-like_sf"/>
</dbReference>
<dbReference type="RefSeq" id="WP_207566479.1">
    <property type="nucleotide sequence ID" value="NZ_CP071446.1"/>
</dbReference>
<feature type="domain" description="DUF302" evidence="1">
    <location>
        <begin position="35"/>
        <end position="97"/>
    </location>
</feature>
<dbReference type="Pfam" id="PF03625">
    <property type="entry name" value="DUF302"/>
    <property type="match status" value="1"/>
</dbReference>
<organism evidence="2 3">
    <name type="scientific">Thermosipho ferrireducens</name>
    <dbReference type="NCBI Taxonomy" id="2571116"/>
    <lineage>
        <taxon>Bacteria</taxon>
        <taxon>Thermotogati</taxon>
        <taxon>Thermotogota</taxon>
        <taxon>Thermotogae</taxon>
        <taxon>Thermotogales</taxon>
        <taxon>Fervidobacteriaceae</taxon>
        <taxon>Thermosipho</taxon>
    </lineage>
</organism>
<reference evidence="2 3" key="1">
    <citation type="submission" date="2021-03" db="EMBL/GenBank/DDBJ databases">
        <title>Thermosipho ferrireducens sp.nov., an anaerobic thermophilic iron-reducing bacterium isolated from a deep-sea hydrothermal sulfide deposits.</title>
        <authorList>
            <person name="Zeng X."/>
            <person name="Chen Y."/>
            <person name="Shao Z."/>
        </authorList>
    </citation>
    <scope>NUCLEOTIDE SEQUENCE [LARGE SCALE GENOMIC DNA]</scope>
    <source>
        <strain evidence="2 3">JL129W03</strain>
    </source>
</reference>
<sequence>MKYAILKETEYGFDEAIAKITDSLKKEGFGILTRIDIDEKFKEKLGIDFKKYAILGACNPQNAYKALTEEETIGLLLPCNIVVYEKGDKTVVAAIKPTAAMMVSDNAKVAEIAKEIEKKLETAVENV</sequence>
<dbReference type="CDD" id="cd14797">
    <property type="entry name" value="DUF302"/>
    <property type="match status" value="1"/>
</dbReference>
<dbReference type="InterPro" id="IPR016796">
    <property type="entry name" value="UCP021774"/>
</dbReference>
<dbReference type="PANTHER" id="PTHR38342">
    <property type="entry name" value="SLR5037 PROTEIN"/>
    <property type="match status" value="1"/>
</dbReference>
<dbReference type="PIRSF" id="PIRSF021774">
    <property type="entry name" value="UCP021774"/>
    <property type="match status" value="1"/>
</dbReference>
<protein>
    <submittedName>
        <fullName evidence="2">DUF302 domain-containing protein</fullName>
    </submittedName>
</protein>
<dbReference type="Proteomes" id="UP000671862">
    <property type="component" value="Chromosome"/>
</dbReference>
<name>A0ABX7S991_9BACT</name>
<keyword evidence="3" id="KW-1185">Reference proteome</keyword>
<evidence type="ECO:0000259" key="1">
    <source>
        <dbReference type="Pfam" id="PF03625"/>
    </source>
</evidence>
<accession>A0ABX7S991</accession>
<dbReference type="PANTHER" id="PTHR38342:SF1">
    <property type="entry name" value="SLR5037 PROTEIN"/>
    <property type="match status" value="1"/>
</dbReference>
<evidence type="ECO:0000313" key="3">
    <source>
        <dbReference type="Proteomes" id="UP000671862"/>
    </source>
</evidence>
<dbReference type="EMBL" id="CP071446">
    <property type="protein sequence ID" value="QTA37755.1"/>
    <property type="molecule type" value="Genomic_DNA"/>
</dbReference>